<dbReference type="AlphaFoldDB" id="A0A438GRR7"/>
<evidence type="ECO:0000313" key="2">
    <source>
        <dbReference type="EMBL" id="RVW74868.1"/>
    </source>
</evidence>
<dbReference type="Proteomes" id="UP000288805">
    <property type="component" value="Unassembled WGS sequence"/>
</dbReference>
<dbReference type="Pfam" id="PF14223">
    <property type="entry name" value="Retrotran_gag_2"/>
    <property type="match status" value="1"/>
</dbReference>
<feature type="compositionally biased region" description="Low complexity" evidence="1">
    <location>
        <begin position="245"/>
        <end position="259"/>
    </location>
</feature>
<proteinExistence type="predicted"/>
<organism evidence="2 3">
    <name type="scientific">Vitis vinifera</name>
    <name type="common">Grape</name>
    <dbReference type="NCBI Taxonomy" id="29760"/>
    <lineage>
        <taxon>Eukaryota</taxon>
        <taxon>Viridiplantae</taxon>
        <taxon>Streptophyta</taxon>
        <taxon>Embryophyta</taxon>
        <taxon>Tracheophyta</taxon>
        <taxon>Spermatophyta</taxon>
        <taxon>Magnoliopsida</taxon>
        <taxon>eudicotyledons</taxon>
        <taxon>Gunneridae</taxon>
        <taxon>Pentapetalae</taxon>
        <taxon>rosids</taxon>
        <taxon>Vitales</taxon>
        <taxon>Vitaceae</taxon>
        <taxon>Viteae</taxon>
        <taxon>Vitis</taxon>
    </lineage>
</organism>
<sequence>MAFYGINQATSNPEITLQLSAIKPLTGNNFEEWYESFNVHMTLQNLDLALRVDEPSKSTDVSSANERSFYERWEHSNRSCLMVMKYTIDKSIKEYVPKTERVKDFLEYVKANYTKIDKAEMTTYLKLLTITIYDGVGRVRDHIIKLKHYFNKTNEMKVELSEKFLKWLILESLPTSFDVVKLTYNALKEEWTLEELMSIVVKHEVSLKKNETHSLALVIDQASNMKKKPPHKNFGGSKQFKKKGNSSQETSNASASSNAAKSERFKGKFNFCHKIGHKQANCFKFKNWLEKKKKGEIVVVVNLTANMIEINIVDVHANC</sequence>
<evidence type="ECO:0000256" key="1">
    <source>
        <dbReference type="SAM" id="MobiDB-lite"/>
    </source>
</evidence>
<evidence type="ECO:0008006" key="4">
    <source>
        <dbReference type="Google" id="ProtNLM"/>
    </source>
</evidence>
<evidence type="ECO:0000313" key="3">
    <source>
        <dbReference type="Proteomes" id="UP000288805"/>
    </source>
</evidence>
<feature type="region of interest" description="Disordered" evidence="1">
    <location>
        <begin position="225"/>
        <end position="259"/>
    </location>
</feature>
<accession>A0A438GRR7</accession>
<dbReference type="EMBL" id="QGNW01000361">
    <property type="protein sequence ID" value="RVW74868.1"/>
    <property type="molecule type" value="Genomic_DNA"/>
</dbReference>
<comment type="caution">
    <text evidence="2">The sequence shown here is derived from an EMBL/GenBank/DDBJ whole genome shotgun (WGS) entry which is preliminary data.</text>
</comment>
<reference evidence="2 3" key="1">
    <citation type="journal article" date="2018" name="PLoS Genet.">
        <title>Population sequencing reveals clonal diversity and ancestral inbreeding in the grapevine cultivar Chardonnay.</title>
        <authorList>
            <person name="Roach M.J."/>
            <person name="Johnson D.L."/>
            <person name="Bohlmann J."/>
            <person name="van Vuuren H.J."/>
            <person name="Jones S.J."/>
            <person name="Pretorius I.S."/>
            <person name="Schmidt S.A."/>
            <person name="Borneman A.R."/>
        </authorList>
    </citation>
    <scope>NUCLEOTIDE SEQUENCE [LARGE SCALE GENOMIC DNA]</scope>
    <source>
        <strain evidence="3">cv. Chardonnay</strain>
        <tissue evidence="2">Leaf</tissue>
    </source>
</reference>
<protein>
    <recommendedName>
        <fullName evidence="4">Retrovirus-related Pol polyprotein from transposon TNT 1-94</fullName>
    </recommendedName>
</protein>
<name>A0A438GRR7_VITVI</name>
<gene>
    <name evidence="2" type="ORF">CK203_054610</name>
</gene>